<feature type="region of interest" description="Disordered" evidence="1">
    <location>
        <begin position="107"/>
        <end position="132"/>
    </location>
</feature>
<dbReference type="Proteomes" id="UP000221080">
    <property type="component" value="Chromosome 7"/>
</dbReference>
<protein>
    <submittedName>
        <fullName evidence="4">Uncharacterized protein LOC124628344</fullName>
    </submittedName>
</protein>
<dbReference type="AlphaFoldDB" id="A0A9F7TLP4"/>
<feature type="region of interest" description="Disordered" evidence="1">
    <location>
        <begin position="190"/>
        <end position="226"/>
    </location>
</feature>
<evidence type="ECO:0000256" key="2">
    <source>
        <dbReference type="SAM" id="Phobius"/>
    </source>
</evidence>
<keyword evidence="3" id="KW-1185">Reference proteome</keyword>
<name>A0A9F7TLP4_ICTPU</name>
<keyword evidence="2" id="KW-1133">Transmembrane helix</keyword>
<keyword evidence="2" id="KW-0472">Membrane</keyword>
<dbReference type="GeneID" id="124628344"/>
<feature type="transmembrane region" description="Helical" evidence="2">
    <location>
        <begin position="41"/>
        <end position="63"/>
    </location>
</feature>
<sequence>MTISTVSMSDEGFYHCKHPERGESPKSWVSVRVSASAGSSAVIIGLSLAFLFVILMIVLILLLHFKKKKGVEYQPPSTVNQDTNQPADGENVYENVAVRTTVDSAAGSSSTSMYSQVVTRKKKQNDDAVRRPGDVIYSQIEMKNVNPHSKDDSASRPSDVVYSMIASKNMRPYDDASKLDDVTYADIDLKKPKKPNRKQGKRTEGADTVYSELKQNTDKGDFTETADATYAQVRRKGKKYNAGS</sequence>
<evidence type="ECO:0000313" key="4">
    <source>
        <dbReference type="RefSeq" id="XP_053537499.1"/>
    </source>
</evidence>
<dbReference type="RefSeq" id="XP_053537499.1">
    <property type="nucleotide sequence ID" value="XM_053681524.1"/>
</dbReference>
<dbReference type="KEGG" id="ipu:124628344"/>
<evidence type="ECO:0000256" key="1">
    <source>
        <dbReference type="SAM" id="MobiDB-lite"/>
    </source>
</evidence>
<reference evidence="3" key="1">
    <citation type="journal article" date="2016" name="Nat. Commun.">
        <title>The channel catfish genome sequence provides insights into the evolution of scale formation in teleosts.</title>
        <authorList>
            <person name="Liu Z."/>
            <person name="Liu S."/>
            <person name="Yao J."/>
            <person name="Bao L."/>
            <person name="Zhang J."/>
            <person name="Li Y."/>
            <person name="Jiang C."/>
            <person name="Sun L."/>
            <person name="Wang R."/>
            <person name="Zhang Y."/>
            <person name="Zhou T."/>
            <person name="Zeng Q."/>
            <person name="Fu Q."/>
            <person name="Gao S."/>
            <person name="Li N."/>
            <person name="Koren S."/>
            <person name="Jiang Y."/>
            <person name="Zimin A."/>
            <person name="Xu P."/>
            <person name="Phillippy A.M."/>
            <person name="Geng X."/>
            <person name="Song L."/>
            <person name="Sun F."/>
            <person name="Li C."/>
            <person name="Wang X."/>
            <person name="Chen A."/>
            <person name="Jin Y."/>
            <person name="Yuan Z."/>
            <person name="Yang Y."/>
            <person name="Tan S."/>
            <person name="Peatman E."/>
            <person name="Lu J."/>
            <person name="Qin Z."/>
            <person name="Dunham R."/>
            <person name="Li Z."/>
            <person name="Sonstegard T."/>
            <person name="Feng J."/>
            <person name="Danzmann R.G."/>
            <person name="Schroeder S."/>
            <person name="Scheffler B."/>
            <person name="Duke M.V."/>
            <person name="Ballard L."/>
            <person name="Kucuktas H."/>
            <person name="Kaltenboeck L."/>
            <person name="Liu H."/>
            <person name="Armbruster J."/>
            <person name="Xie Y."/>
            <person name="Kirby M.L."/>
            <person name="Tian Y."/>
            <person name="Flanagan M.E."/>
            <person name="Mu W."/>
            <person name="Waldbieser G.C."/>
        </authorList>
    </citation>
    <scope>NUCLEOTIDE SEQUENCE [LARGE SCALE GENOMIC DNA]</scope>
    <source>
        <strain evidence="3">SDA103</strain>
    </source>
</reference>
<evidence type="ECO:0000313" key="3">
    <source>
        <dbReference type="Proteomes" id="UP000221080"/>
    </source>
</evidence>
<keyword evidence="2" id="KW-0812">Transmembrane</keyword>
<dbReference type="OrthoDB" id="6151406at2759"/>
<accession>A0A9F7TLP4</accession>
<organism evidence="3 4">
    <name type="scientific">Ictalurus punctatus</name>
    <name type="common">Channel catfish</name>
    <name type="synonym">Silurus punctatus</name>
    <dbReference type="NCBI Taxonomy" id="7998"/>
    <lineage>
        <taxon>Eukaryota</taxon>
        <taxon>Metazoa</taxon>
        <taxon>Chordata</taxon>
        <taxon>Craniata</taxon>
        <taxon>Vertebrata</taxon>
        <taxon>Euteleostomi</taxon>
        <taxon>Actinopterygii</taxon>
        <taxon>Neopterygii</taxon>
        <taxon>Teleostei</taxon>
        <taxon>Ostariophysi</taxon>
        <taxon>Siluriformes</taxon>
        <taxon>Ictaluridae</taxon>
        <taxon>Ictalurus</taxon>
    </lineage>
</organism>
<gene>
    <name evidence="4" type="primary">LOC124628344</name>
</gene>
<feature type="compositionally biased region" description="Basic residues" evidence="1">
    <location>
        <begin position="191"/>
        <end position="200"/>
    </location>
</feature>
<reference evidence="4" key="2">
    <citation type="submission" date="2025-08" db="UniProtKB">
        <authorList>
            <consortium name="RefSeq"/>
        </authorList>
    </citation>
    <scope>IDENTIFICATION</scope>
    <source>
        <tissue evidence="4">Blood</tissue>
    </source>
</reference>
<proteinExistence type="predicted"/>